<evidence type="ECO:0000313" key="2">
    <source>
        <dbReference type="EMBL" id="QNI32442.1"/>
    </source>
</evidence>
<accession>A0A7G8BIS2</accession>
<gene>
    <name evidence="2" type="ORF">H7849_26320</name>
</gene>
<dbReference type="RefSeq" id="WP_186743397.1">
    <property type="nucleotide sequence ID" value="NZ_CP060394.1"/>
</dbReference>
<evidence type="ECO:0000256" key="1">
    <source>
        <dbReference type="SAM" id="SignalP"/>
    </source>
</evidence>
<dbReference type="Proteomes" id="UP000515312">
    <property type="component" value="Chromosome"/>
</dbReference>
<keyword evidence="3" id="KW-1185">Reference proteome</keyword>
<protein>
    <recommendedName>
        <fullName evidence="4">Peptidase C-terminal archaeal/bacterial domain-containing protein</fullName>
    </recommendedName>
</protein>
<dbReference type="Gene3D" id="2.60.120.380">
    <property type="match status" value="2"/>
</dbReference>
<evidence type="ECO:0000313" key="3">
    <source>
        <dbReference type="Proteomes" id="UP000515312"/>
    </source>
</evidence>
<organism evidence="2 3">
    <name type="scientific">Alloacidobacterium dinghuense</name>
    <dbReference type="NCBI Taxonomy" id="2763107"/>
    <lineage>
        <taxon>Bacteria</taxon>
        <taxon>Pseudomonadati</taxon>
        <taxon>Acidobacteriota</taxon>
        <taxon>Terriglobia</taxon>
        <taxon>Terriglobales</taxon>
        <taxon>Acidobacteriaceae</taxon>
        <taxon>Alloacidobacterium</taxon>
    </lineage>
</organism>
<dbReference type="EMBL" id="CP060394">
    <property type="protein sequence ID" value="QNI32442.1"/>
    <property type="molecule type" value="Genomic_DNA"/>
</dbReference>
<evidence type="ECO:0008006" key="4">
    <source>
        <dbReference type="Google" id="ProtNLM"/>
    </source>
</evidence>
<dbReference type="KEGG" id="adin:H7849_26320"/>
<reference evidence="2 3" key="1">
    <citation type="submission" date="2020-08" db="EMBL/GenBank/DDBJ databases">
        <title>Edaphobacter telluris sp. nov. and Acidobacterium dinghuensis sp. nov., two acidobacteria isolated from forest soil.</title>
        <authorList>
            <person name="Fu J."/>
            <person name="Qiu L."/>
        </authorList>
    </citation>
    <scope>NUCLEOTIDE SEQUENCE [LARGE SCALE GENOMIC DNA]</scope>
    <source>
        <strain evidence="2">4Y35</strain>
    </source>
</reference>
<sequence>MRTRTLLCGLCFAAGTAWVLPLHADEPIIPPSVTRISPAGMERGSTATFTVEGRNLSDAKAVTFDVAGVSGKVTEITDVPEKITGPRAGEDLAAQVPLGKKQTAKLEVTAAKDVPPGIHHFRIQTPLGTSDMVVLDIGALTEIPASHAMAAGTDVQPQQAKLPATFVGTIASPGDKDSYQFEGKAGEDVVFQVEASRLRSLLQSKLVLSDMSGHVLAEAGTYDEGPDAELHYKLPQDGPYLLSITDREQSGSPDHFYRVDAGVLPYVTGVFPLGVRAGQTAEVSVQGVNLGAVRQVKVEAPKSANGWATIPLEIRNGETASLNTVKLAVGNEPEILEKEPNSAVMQAQDISLPVTINGHIAGGVDAGRKPDEDYFRFHAKKGERLSIDVAAARLGSPLDSVIEVLDAQGNPIPRATIRCLNQTTTTLADRDSRTTGIRLVSTSGLREGDYLMVGDELNRVKFIPDQPDADTILEGMEGRRLAYAGTSPDVHAVNTPVYKAQILPADAEFPPNGLPVFHLTWRNDDGGPGYGADSKLDFVAPADGDYLLHLKDVRGMEGPDFAYRLTVRDATPDYQLSADPANPNIPRGGSLPVTVSISQIRDYEGPIEVEGKGLPSGVTAKPAVIPSGQKTTVVVVSAASDGSLDTQPAPIEFVGHANVDGHDLMRIANADADGAPSLQLVSIIPPPDVVVTTELKEVSIEPGKEVTVTLHVERQNGFKGRVPCSVENLPPGIEVVNVGLNGVLVTEAQTSRTFTLRAEDWVKPIEQPIYVVGQVESNSPTMHASAPVLLKVASTNETASASPAQAASPNR</sequence>
<feature type="signal peptide" evidence="1">
    <location>
        <begin position="1"/>
        <end position="24"/>
    </location>
</feature>
<dbReference type="AlphaFoldDB" id="A0A7G8BIS2"/>
<name>A0A7G8BIS2_9BACT</name>
<keyword evidence="1" id="KW-0732">Signal</keyword>
<feature type="chain" id="PRO_5028810654" description="Peptidase C-terminal archaeal/bacterial domain-containing protein" evidence="1">
    <location>
        <begin position="25"/>
        <end position="811"/>
    </location>
</feature>
<proteinExistence type="predicted"/>